<organism evidence="2">
    <name type="scientific">Scrofimicrobium appendicitidis</name>
    <dbReference type="NCBI Taxonomy" id="3079930"/>
    <lineage>
        <taxon>Bacteria</taxon>
        <taxon>Bacillati</taxon>
        <taxon>Actinomycetota</taxon>
        <taxon>Actinomycetes</taxon>
        <taxon>Actinomycetales</taxon>
        <taxon>Actinomycetaceae</taxon>
        <taxon>Scrofimicrobium</taxon>
    </lineage>
</organism>
<dbReference type="KEGG" id="sapp:SAC06_01540"/>
<evidence type="ECO:0000259" key="1">
    <source>
        <dbReference type="Pfam" id="PF13224"/>
    </source>
</evidence>
<evidence type="ECO:0000313" key="2">
    <source>
        <dbReference type="EMBL" id="XBW08269.1"/>
    </source>
</evidence>
<dbReference type="InterPro" id="IPR025111">
    <property type="entry name" value="DUF4032"/>
</dbReference>
<reference evidence="2" key="1">
    <citation type="submission" date="2023-11" db="EMBL/GenBank/DDBJ databases">
        <title>Scrofimicrobium hongkongense sp. nov., isolated from a patient with peritonitis.</title>
        <authorList>
            <person name="Lao H.Y."/>
            <person name="Wong A.Y.P."/>
            <person name="Ng T.L."/>
            <person name="Wong R.Y.L."/>
            <person name="Yau M.C.Y."/>
            <person name="Lam J.Y.W."/>
            <person name="Siu G.K.H."/>
        </authorList>
    </citation>
    <scope>NUCLEOTIDE SEQUENCE</scope>
    <source>
        <strain evidence="2">R131</strain>
    </source>
</reference>
<dbReference type="AlphaFoldDB" id="A0AAU7V8E8"/>
<name>A0AAU7V8E8_9ACTO</name>
<proteinExistence type="predicted"/>
<accession>A0AAU7V8E8</accession>
<dbReference type="SUPFAM" id="SSF56112">
    <property type="entry name" value="Protein kinase-like (PK-like)"/>
    <property type="match status" value="1"/>
</dbReference>
<dbReference type="Pfam" id="PF06293">
    <property type="entry name" value="Kdo"/>
    <property type="match status" value="1"/>
</dbReference>
<dbReference type="Pfam" id="PF13224">
    <property type="entry name" value="DUF4032"/>
    <property type="match status" value="1"/>
</dbReference>
<protein>
    <submittedName>
        <fullName evidence="2">DUF4032 domain-containing protein</fullName>
    </submittedName>
</protein>
<dbReference type="RefSeq" id="WP_350258468.1">
    <property type="nucleotide sequence ID" value="NZ_CP138335.1"/>
</dbReference>
<dbReference type="InterPro" id="IPR011009">
    <property type="entry name" value="Kinase-like_dom_sf"/>
</dbReference>
<dbReference type="EMBL" id="CP138335">
    <property type="protein sequence ID" value="XBW08269.1"/>
    <property type="molecule type" value="Genomic_DNA"/>
</dbReference>
<feature type="domain" description="DUF4032" evidence="1">
    <location>
        <begin position="231"/>
        <end position="392"/>
    </location>
</feature>
<gene>
    <name evidence="2" type="ORF">SAC06_01540</name>
</gene>
<sequence>MPQSLQIKAANVDPALLDLPWEIPLEEWPEDILAALPRGISRHVVRFVNLSGRVIAVKEIGETVAGREYELLWDLARLGAPSVMPTAVVTGRRDLAGEELNGVLITEHLQFSLPYRALFRQSLSPETATKLIDALAVLLVRLHLLGFYWGDVSLSNTLFRRDAGSFSAYLVDAETGELHPQLTDGQRDYDVDLARVNIIGELMDLQSGGYLDEVDDVISIGTRIVERYEALWSELTAPELIESDQRWKVERRIERLNALGFSLGELTMSSDPGSQRLTIQPKVVDAGHYHRRIMRLTGLDVGEEQARRLLDDLDTYRAVHQLSNVPEEIVAHQWLREAFEPVIAAIPTNLTGKLEPAQVYHEYLEHRWFMAEQRQQDVPQEEAIASYIENVLSKKEDELLFLDSELLGLADPDDVGE</sequence>